<reference evidence="4 5" key="1">
    <citation type="submission" date="2020-02" db="EMBL/GenBank/DDBJ databases">
        <authorList>
            <person name="Kim Y.B."/>
            <person name="Roh S.W."/>
        </authorList>
    </citation>
    <scope>NUCLEOTIDE SEQUENCE [LARGE SCALE GENOMIC DNA]</scope>
    <source>
        <strain evidence="4 5">DSM 103574</strain>
    </source>
</reference>
<dbReference type="PANTHER" id="PTHR32071:SF57">
    <property type="entry name" value="C4-DICARBOXYLATE TRANSPORT TRANSCRIPTIONAL REGULATORY PROTEIN DCTD"/>
    <property type="match status" value="1"/>
</dbReference>
<dbReference type="EMBL" id="CP048649">
    <property type="protein sequence ID" value="QIB68670.1"/>
    <property type="molecule type" value="Genomic_DNA"/>
</dbReference>
<dbReference type="InterPro" id="IPR025662">
    <property type="entry name" value="Sigma_54_int_dom_ATP-bd_1"/>
</dbReference>
<dbReference type="InterPro" id="IPR058031">
    <property type="entry name" value="AAA_lid_NorR"/>
</dbReference>
<dbReference type="CDD" id="cd00009">
    <property type="entry name" value="AAA"/>
    <property type="match status" value="1"/>
</dbReference>
<dbReference type="KEGG" id="abut:Ami103574_04745"/>
<dbReference type="InterPro" id="IPR036388">
    <property type="entry name" value="WH-like_DNA-bd_sf"/>
</dbReference>
<feature type="domain" description="Sigma-54 factor interaction" evidence="3">
    <location>
        <begin position="334"/>
        <end position="551"/>
    </location>
</feature>
<gene>
    <name evidence="4" type="ORF">Ami103574_04745</name>
</gene>
<dbReference type="InterPro" id="IPR002078">
    <property type="entry name" value="Sigma_54_int"/>
</dbReference>
<dbReference type="PROSITE" id="PS00675">
    <property type="entry name" value="SIGMA54_INTERACT_1"/>
    <property type="match status" value="1"/>
</dbReference>
<dbReference type="Proteomes" id="UP000466848">
    <property type="component" value="Chromosome"/>
</dbReference>
<evidence type="ECO:0000313" key="4">
    <source>
        <dbReference type="EMBL" id="QIB68670.1"/>
    </source>
</evidence>
<dbReference type="Gene3D" id="3.40.50.300">
    <property type="entry name" value="P-loop containing nucleotide triphosphate hydrolases"/>
    <property type="match status" value="1"/>
</dbReference>
<dbReference type="RefSeq" id="WP_163065533.1">
    <property type="nucleotide sequence ID" value="NZ_CP048649.1"/>
</dbReference>
<keyword evidence="2" id="KW-0067">ATP-binding</keyword>
<evidence type="ECO:0000259" key="3">
    <source>
        <dbReference type="PROSITE" id="PS50045"/>
    </source>
</evidence>
<keyword evidence="1" id="KW-0547">Nucleotide-binding</keyword>
<dbReference type="GO" id="GO:0006355">
    <property type="term" value="P:regulation of DNA-templated transcription"/>
    <property type="evidence" value="ECO:0007669"/>
    <property type="project" value="InterPro"/>
</dbReference>
<evidence type="ECO:0000256" key="2">
    <source>
        <dbReference type="ARBA" id="ARBA00022840"/>
    </source>
</evidence>
<proteinExistence type="predicted"/>
<dbReference type="InterPro" id="IPR003593">
    <property type="entry name" value="AAA+_ATPase"/>
</dbReference>
<dbReference type="SMART" id="SM00382">
    <property type="entry name" value="AAA"/>
    <property type="match status" value="1"/>
</dbReference>
<protein>
    <submittedName>
        <fullName evidence="4">AAA family ATPase</fullName>
    </submittedName>
</protein>
<name>A0A858BUQ7_9FIRM</name>
<evidence type="ECO:0000313" key="5">
    <source>
        <dbReference type="Proteomes" id="UP000466848"/>
    </source>
</evidence>
<dbReference type="Gene3D" id="1.10.10.10">
    <property type="entry name" value="Winged helix-like DNA-binding domain superfamily/Winged helix DNA-binding domain"/>
    <property type="match status" value="1"/>
</dbReference>
<dbReference type="InterPro" id="IPR025943">
    <property type="entry name" value="Sigma_54_int_dom_ATP-bd_2"/>
</dbReference>
<dbReference type="InterPro" id="IPR013668">
    <property type="entry name" value="RNase_R_HTH_12"/>
</dbReference>
<dbReference type="Pfam" id="PF25601">
    <property type="entry name" value="AAA_lid_14"/>
    <property type="match status" value="1"/>
</dbReference>
<dbReference type="InterPro" id="IPR027417">
    <property type="entry name" value="P-loop_NTPase"/>
</dbReference>
<dbReference type="GO" id="GO:0005524">
    <property type="term" value="F:ATP binding"/>
    <property type="evidence" value="ECO:0007669"/>
    <property type="project" value="UniProtKB-KW"/>
</dbReference>
<dbReference type="FunFam" id="3.40.50.300:FF:000006">
    <property type="entry name" value="DNA-binding transcriptional regulator NtrC"/>
    <property type="match status" value="1"/>
</dbReference>
<dbReference type="SUPFAM" id="SSF52540">
    <property type="entry name" value="P-loop containing nucleoside triphosphate hydrolases"/>
    <property type="match status" value="1"/>
</dbReference>
<dbReference type="AlphaFoldDB" id="A0A858BUQ7"/>
<dbReference type="PANTHER" id="PTHR32071">
    <property type="entry name" value="TRANSCRIPTIONAL REGULATORY PROTEIN"/>
    <property type="match status" value="1"/>
</dbReference>
<dbReference type="Pfam" id="PF00158">
    <property type="entry name" value="Sigma54_activat"/>
    <property type="match status" value="1"/>
</dbReference>
<dbReference type="Gene3D" id="1.10.8.60">
    <property type="match status" value="1"/>
</dbReference>
<accession>A0A858BUQ7</accession>
<dbReference type="PROSITE" id="PS00676">
    <property type="entry name" value="SIGMA54_INTERACT_2"/>
    <property type="match status" value="1"/>
</dbReference>
<organism evidence="4 5">
    <name type="scientific">Aminipila butyrica</name>
    <dbReference type="NCBI Taxonomy" id="433296"/>
    <lineage>
        <taxon>Bacteria</taxon>
        <taxon>Bacillati</taxon>
        <taxon>Bacillota</taxon>
        <taxon>Clostridia</taxon>
        <taxon>Peptostreptococcales</taxon>
        <taxon>Anaerovoracaceae</taxon>
        <taxon>Aminipila</taxon>
    </lineage>
</organism>
<evidence type="ECO:0000256" key="1">
    <source>
        <dbReference type="ARBA" id="ARBA00022741"/>
    </source>
</evidence>
<sequence>MKKIALIYKNRENQGVITYLENALYHIFEGYIEIKSYFISELLPNEQIEADAYLMVYEDMIYQLKNHISNFYKLILLGRSIRKEFLHAMLEIPKDTEVFVVNDTYETTIQTTYTLYELGISHLNLIPYDKESAASGKYNGIEYAITPNEESLVPKTVKKIVNIGYREISFDTLLKLMRKLDLENDVVNRNLIRHLHTIVEPNTDYHDNYYNSYLKGKLLNRVVDNSLEVIVMLNENLEVVYFNEKANAIFETNVNAPFEYIDVELIRGEDLKNYPLVLADENYIFEKTTIKLMDETIGYLLNLQSEKILHDIEINLKNYNTKKGLIAKHTFQDIIFKSDSMAECIDMAKQVAKTDYTILIRGESGTGKELMAQSIHNYSNRSNAPFVAVNCAAIPETLLESELFGYEGGSFTGAQKNGKLGFFEKAHTGTLFLDEIGDISANLQTRLLRAIQEKQIMRIGSEKVIDVDIRIIAATNSKLEEAVQKGKFRADLFYRLNVIPVFLKPISQRKDDILSLLKFFLGKAYSNVTESEKKLLVEYQWPGNIRQLQSASLYYKTLGKFPEYLYEIKSRTAADSFEPAGSAKERNSDGERTPVDVNAVFQKVLKEIYNATQAYHGIGRSAMIGNLNLQGIKISDGKLRTILSDLEEQGFISIKRGRCGAQITEKGIQYIKQVQTNLS</sequence>
<dbReference type="PROSITE" id="PS50045">
    <property type="entry name" value="SIGMA54_INTERACT_4"/>
    <property type="match status" value="1"/>
</dbReference>
<keyword evidence="5" id="KW-1185">Reference proteome</keyword>
<dbReference type="Pfam" id="PF08461">
    <property type="entry name" value="WHD_RNase_R"/>
    <property type="match status" value="1"/>
</dbReference>